<evidence type="ECO:0000313" key="2">
    <source>
        <dbReference type="EMBL" id="MCB4821967.1"/>
    </source>
</evidence>
<dbReference type="AlphaFoldDB" id="A0A9X1ICF4"/>
<keyword evidence="3" id="KW-1185">Reference proteome</keyword>
<proteinExistence type="predicted"/>
<keyword evidence="1" id="KW-0812">Transmembrane</keyword>
<accession>A0A9X1ICF4</accession>
<organism evidence="2 3">
    <name type="scientific">Roseicella aerolata</name>
    <dbReference type="NCBI Taxonomy" id="2883479"/>
    <lineage>
        <taxon>Bacteria</taxon>
        <taxon>Pseudomonadati</taxon>
        <taxon>Pseudomonadota</taxon>
        <taxon>Alphaproteobacteria</taxon>
        <taxon>Acetobacterales</taxon>
        <taxon>Roseomonadaceae</taxon>
        <taxon>Roseicella</taxon>
    </lineage>
</organism>
<dbReference type="EMBL" id="JAJAQI010000011">
    <property type="protein sequence ID" value="MCB4821967.1"/>
    <property type="molecule type" value="Genomic_DNA"/>
</dbReference>
<keyword evidence="1" id="KW-0472">Membrane</keyword>
<keyword evidence="1" id="KW-1133">Transmembrane helix</keyword>
<feature type="transmembrane region" description="Helical" evidence="1">
    <location>
        <begin position="33"/>
        <end position="57"/>
    </location>
</feature>
<comment type="caution">
    <text evidence="2">The sequence shown here is derived from an EMBL/GenBank/DDBJ whole genome shotgun (WGS) entry which is preliminary data.</text>
</comment>
<name>A0A9X1ICF4_9PROT</name>
<dbReference type="Proteomes" id="UP001139311">
    <property type="component" value="Unassembled WGS sequence"/>
</dbReference>
<gene>
    <name evidence="2" type="ORF">LHA35_09510</name>
</gene>
<evidence type="ECO:0000313" key="3">
    <source>
        <dbReference type="Proteomes" id="UP001139311"/>
    </source>
</evidence>
<dbReference type="RefSeq" id="WP_226607500.1">
    <property type="nucleotide sequence ID" value="NZ_JAJAQI010000011.1"/>
</dbReference>
<reference evidence="2" key="1">
    <citation type="submission" date="2021-10" db="EMBL/GenBank/DDBJ databases">
        <title>Roseicella aerolatum sp. nov., isolated from aerosols of e-waste dismantling site.</title>
        <authorList>
            <person name="Qin T."/>
        </authorList>
    </citation>
    <scope>NUCLEOTIDE SEQUENCE</scope>
    <source>
        <strain evidence="2">GB24</strain>
    </source>
</reference>
<feature type="transmembrane region" description="Helical" evidence="1">
    <location>
        <begin position="9"/>
        <end position="27"/>
    </location>
</feature>
<protein>
    <submittedName>
        <fullName evidence="2">Uncharacterized protein</fullName>
    </submittedName>
</protein>
<sequence>MRSQAVQHWVLGFVLLSTILWLDLLPAEFLRRAALFTLAWAGASILLVGSAGAWVALARQRRGIDRAGARGR</sequence>
<evidence type="ECO:0000256" key="1">
    <source>
        <dbReference type="SAM" id="Phobius"/>
    </source>
</evidence>